<sequence length="106" mass="11531">MVWMFVLVYYKQADSAPQEGRAGSGGLRLVAAGVCTAERSCVHARQSTFTFGHTYCINADLLRNLQKDPYKRKGHLASTRSLFALARGGGRSINAPAEGMDPQNVN</sequence>
<evidence type="ECO:0000313" key="1">
    <source>
        <dbReference type="EMBL" id="GBP31678.1"/>
    </source>
</evidence>
<dbReference type="EMBL" id="BGZK01000249">
    <property type="protein sequence ID" value="GBP31678.1"/>
    <property type="molecule type" value="Genomic_DNA"/>
</dbReference>
<keyword evidence="2" id="KW-1185">Reference proteome</keyword>
<reference evidence="1 2" key="1">
    <citation type="journal article" date="2019" name="Commun. Biol.">
        <title>The bagworm genome reveals a unique fibroin gene that provides high tensile strength.</title>
        <authorList>
            <person name="Kono N."/>
            <person name="Nakamura H."/>
            <person name="Ohtoshi R."/>
            <person name="Tomita M."/>
            <person name="Numata K."/>
            <person name="Arakawa K."/>
        </authorList>
    </citation>
    <scope>NUCLEOTIDE SEQUENCE [LARGE SCALE GENOMIC DNA]</scope>
</reference>
<gene>
    <name evidence="1" type="ORF">EVAR_84124_1</name>
</gene>
<dbReference type="AlphaFoldDB" id="A0A4C1UYY8"/>
<proteinExistence type="predicted"/>
<accession>A0A4C1UYY8</accession>
<name>A0A4C1UYY8_EUMVA</name>
<comment type="caution">
    <text evidence="1">The sequence shown here is derived from an EMBL/GenBank/DDBJ whole genome shotgun (WGS) entry which is preliminary data.</text>
</comment>
<protein>
    <submittedName>
        <fullName evidence="1">Uncharacterized protein</fullName>
    </submittedName>
</protein>
<dbReference type="Proteomes" id="UP000299102">
    <property type="component" value="Unassembled WGS sequence"/>
</dbReference>
<organism evidence="1 2">
    <name type="scientific">Eumeta variegata</name>
    <name type="common">Bagworm moth</name>
    <name type="synonym">Eumeta japonica</name>
    <dbReference type="NCBI Taxonomy" id="151549"/>
    <lineage>
        <taxon>Eukaryota</taxon>
        <taxon>Metazoa</taxon>
        <taxon>Ecdysozoa</taxon>
        <taxon>Arthropoda</taxon>
        <taxon>Hexapoda</taxon>
        <taxon>Insecta</taxon>
        <taxon>Pterygota</taxon>
        <taxon>Neoptera</taxon>
        <taxon>Endopterygota</taxon>
        <taxon>Lepidoptera</taxon>
        <taxon>Glossata</taxon>
        <taxon>Ditrysia</taxon>
        <taxon>Tineoidea</taxon>
        <taxon>Psychidae</taxon>
        <taxon>Oiketicinae</taxon>
        <taxon>Eumeta</taxon>
    </lineage>
</organism>
<evidence type="ECO:0000313" key="2">
    <source>
        <dbReference type="Proteomes" id="UP000299102"/>
    </source>
</evidence>